<reference evidence="2 3" key="1">
    <citation type="submission" date="2016-10" db="EMBL/GenBank/DDBJ databases">
        <authorList>
            <person name="de Groot N.N."/>
        </authorList>
    </citation>
    <scope>NUCLEOTIDE SEQUENCE [LARGE SCALE GENOMIC DNA]</scope>
    <source>
        <strain evidence="2 3">CGMCC 4.5681</strain>
    </source>
</reference>
<dbReference type="STRING" id="683260.SAMN05421874_108215"/>
<protein>
    <recommendedName>
        <fullName evidence="4">ABC-2 type transport system permease protein</fullName>
    </recommendedName>
</protein>
<proteinExistence type="predicted"/>
<evidence type="ECO:0000313" key="2">
    <source>
        <dbReference type="EMBL" id="SDK54836.1"/>
    </source>
</evidence>
<feature type="transmembrane region" description="Helical" evidence="1">
    <location>
        <begin position="64"/>
        <end position="84"/>
    </location>
</feature>
<dbReference type="AlphaFoldDB" id="A0A1G9CT46"/>
<keyword evidence="1" id="KW-1133">Transmembrane helix</keyword>
<name>A0A1G9CT46_9ACTN</name>
<feature type="transmembrane region" description="Helical" evidence="1">
    <location>
        <begin position="157"/>
        <end position="175"/>
    </location>
</feature>
<dbReference type="EMBL" id="FNFB01000008">
    <property type="protein sequence ID" value="SDK54836.1"/>
    <property type="molecule type" value="Genomic_DNA"/>
</dbReference>
<gene>
    <name evidence="2" type="ORF">SAMN05421874_108215</name>
</gene>
<feature type="transmembrane region" description="Helical" evidence="1">
    <location>
        <begin position="182"/>
        <end position="203"/>
    </location>
</feature>
<dbReference type="Proteomes" id="UP000198683">
    <property type="component" value="Unassembled WGS sequence"/>
</dbReference>
<accession>A0A1G9CT46</accession>
<evidence type="ECO:0000256" key="1">
    <source>
        <dbReference type="SAM" id="Phobius"/>
    </source>
</evidence>
<keyword evidence="1" id="KW-0812">Transmembrane</keyword>
<sequence>MSAVAAEWRKLLSLPSALVAIGLTLVAMPALGTSTARRLAAQLDAGGDGVLGTVTTLTVGFELVPFAVLGPVVLGVVIIGSEYTRGSKDSGGGRQITTSLTAVPGRGRLLLAKAVVLAGVSAALAVVVIPATIWLAQTALGEHGHTWDALGPRVAGAVVYWMLMPLIALAVTVVTRSGIVPMVFFVVNSSFVSVTHLLTRVTPLAAYLPDMAGTRMFTAQGPVHGGLVMLAWTAGLLAVAALVFTRRDA</sequence>
<feature type="transmembrane region" description="Helical" evidence="1">
    <location>
        <begin position="114"/>
        <end position="137"/>
    </location>
</feature>
<keyword evidence="3" id="KW-1185">Reference proteome</keyword>
<keyword evidence="1" id="KW-0472">Membrane</keyword>
<organism evidence="2 3">
    <name type="scientific">Nonomuraea maritima</name>
    <dbReference type="NCBI Taxonomy" id="683260"/>
    <lineage>
        <taxon>Bacteria</taxon>
        <taxon>Bacillati</taxon>
        <taxon>Actinomycetota</taxon>
        <taxon>Actinomycetes</taxon>
        <taxon>Streptosporangiales</taxon>
        <taxon>Streptosporangiaceae</taxon>
        <taxon>Nonomuraea</taxon>
    </lineage>
</organism>
<feature type="transmembrane region" description="Helical" evidence="1">
    <location>
        <begin position="223"/>
        <end position="244"/>
    </location>
</feature>
<evidence type="ECO:0000313" key="3">
    <source>
        <dbReference type="Proteomes" id="UP000198683"/>
    </source>
</evidence>
<evidence type="ECO:0008006" key="4">
    <source>
        <dbReference type="Google" id="ProtNLM"/>
    </source>
</evidence>
<dbReference type="OrthoDB" id="3294220at2"/>
<dbReference type="RefSeq" id="WP_090765386.1">
    <property type="nucleotide sequence ID" value="NZ_FNFB01000008.1"/>
</dbReference>